<sequence length="495" mass="50723">MANSYQLYTANGSTTDFSLVGIDGWISSGFLKVYVNDVLQTTGYTLQDLTTASPFVRFTTAPANLAIVRLQRETPNTVSGFQGNVVNFNDASVLTEQDLDNMAKGLLHIAQEAEDTGSGALPLNLEQTHWDAGSKRLTALSDGLNAQDAVTMAQLTSATLYGGAATTPQVWAHTGTGSATYALSPAPLSTTPEMFLVEVGGVIQHPDTYTITTSSIVFDTVVAAGVAINIRNLGVARNINESVTSAMLVNDSVTAAKIATGAVGSDELAINSVITAKIADDAVTYAKMQNVSATDKVLGRSTVGAGNVEEITCTAAGRALLDDANASAQRTTLELGALAIKNTIVNADVAAGAGIELAKLQTINADRVLGAVTAGAPTAITCTSIGREVLAATTVGEGQAAIDAIGYPVLVGTAVGRWVPLSYTVGASAGTTLLSTVNGNITAGTWAVVWLVFGTSGAYQSSHLATMAHNAAISTIPGYTAADTQKIGGFAIRIA</sequence>
<dbReference type="Pfam" id="PF03906">
    <property type="entry name" value="Phage_T7_tail"/>
    <property type="match status" value="1"/>
</dbReference>
<organism evidence="5">
    <name type="scientific">uncultured Caudovirales phage</name>
    <dbReference type="NCBI Taxonomy" id="2100421"/>
    <lineage>
        <taxon>Viruses</taxon>
        <taxon>Duplodnaviria</taxon>
        <taxon>Heunggongvirae</taxon>
        <taxon>Uroviricota</taxon>
        <taxon>Caudoviricetes</taxon>
        <taxon>Peduoviridae</taxon>
        <taxon>Maltschvirus</taxon>
        <taxon>Maltschvirus maltsch</taxon>
    </lineage>
</organism>
<feature type="domain" description="Bacteriophage T7 tail fibre protein-like N-terminal" evidence="4">
    <location>
        <begin position="3"/>
        <end position="132"/>
    </location>
</feature>
<evidence type="ECO:0000259" key="4">
    <source>
        <dbReference type="Pfam" id="PF03906"/>
    </source>
</evidence>
<evidence type="ECO:0000256" key="1">
    <source>
        <dbReference type="ARBA" id="ARBA00004328"/>
    </source>
</evidence>
<gene>
    <name evidence="5" type="ORF">UFOVP401_27</name>
</gene>
<name>A0A6J5M621_9CAUD</name>
<dbReference type="EMBL" id="LR796384">
    <property type="protein sequence ID" value="CAB4140933.1"/>
    <property type="molecule type" value="Genomic_DNA"/>
</dbReference>
<protein>
    <submittedName>
        <fullName evidence="5">Bacteriophage T7 tail fibre protein</fullName>
    </submittedName>
</protein>
<evidence type="ECO:0000256" key="2">
    <source>
        <dbReference type="ARBA" id="ARBA00022732"/>
    </source>
</evidence>
<comment type="subcellular location">
    <subcellularLocation>
        <location evidence="1">Virion</location>
    </subcellularLocation>
</comment>
<reference evidence="5" key="1">
    <citation type="submission" date="2020-04" db="EMBL/GenBank/DDBJ databases">
        <authorList>
            <person name="Chiriac C."/>
            <person name="Salcher M."/>
            <person name="Ghai R."/>
            <person name="Kavagutti S V."/>
        </authorList>
    </citation>
    <scope>NUCLEOTIDE SEQUENCE</scope>
</reference>
<dbReference type="InterPro" id="IPR005604">
    <property type="entry name" value="Phage_T7_tail_fibre-like_N"/>
</dbReference>
<proteinExistence type="predicted"/>
<keyword evidence="3" id="KW-0946">Virion</keyword>
<accession>A0A6J5M621</accession>
<dbReference type="GO" id="GO:0098015">
    <property type="term" value="C:virus tail"/>
    <property type="evidence" value="ECO:0007669"/>
    <property type="project" value="UniProtKB-KW"/>
</dbReference>
<keyword evidence="2" id="KW-1227">Viral tail protein</keyword>
<evidence type="ECO:0000313" key="5">
    <source>
        <dbReference type="EMBL" id="CAB4140933.1"/>
    </source>
</evidence>
<evidence type="ECO:0000256" key="3">
    <source>
        <dbReference type="ARBA" id="ARBA00022844"/>
    </source>
</evidence>